<dbReference type="KEGG" id="fas:105266192"/>
<evidence type="ECO:0008006" key="3">
    <source>
        <dbReference type="Google" id="ProtNLM"/>
    </source>
</evidence>
<dbReference type="SUPFAM" id="SSF55729">
    <property type="entry name" value="Acyl-CoA N-acyltransferases (Nat)"/>
    <property type="match status" value="1"/>
</dbReference>
<accession>A0A9R1T4B3</accession>
<dbReference type="PANTHER" id="PTHR20905">
    <property type="entry name" value="N-ACETYLTRANSFERASE-RELATED"/>
    <property type="match status" value="1"/>
</dbReference>
<name>A0A9R1T4B3_9HYME</name>
<gene>
    <name evidence="2" type="primary">LOC105266192</name>
</gene>
<dbReference type="Gene3D" id="3.40.630.30">
    <property type="match status" value="1"/>
</dbReference>
<evidence type="ECO:0000313" key="2">
    <source>
        <dbReference type="RefSeq" id="XP_011302452.1"/>
    </source>
</evidence>
<keyword evidence="1" id="KW-1185">Reference proteome</keyword>
<sequence length="240" mass="27173">MWRRPRGPPKVWRVMELTDPSGRKRKFSLQEIPEASYEEVISHMSSIFAKDEAMCSALNVTDDPETMHLLQEFWRMFLSQGISVGAFEIPEGGGKPILAGVNLLVYSDEETEKNAIMPHVKGPFGIIMSAVEETRKLADPRELYKVDRFLEAIGLSISPQYRRMGLAVKLLEIRDDIGKWYGLEYTSTLFTSSIAQAAATKAGYTTDVERLYDEIFPSDNNPFLPRLKGKSCKIMSKRIS</sequence>
<reference evidence="2" key="1">
    <citation type="submission" date="2025-08" db="UniProtKB">
        <authorList>
            <consortium name="RefSeq"/>
        </authorList>
    </citation>
    <scope>IDENTIFICATION</scope>
    <source>
        <strain evidence="2">USDA-PBARC FA_bdor</strain>
        <tissue evidence="2">Whole organism</tissue>
    </source>
</reference>
<dbReference type="PANTHER" id="PTHR20905:SF32">
    <property type="entry name" value="ARYLALKYLAMINE N-ACETYLTRANSFERASE-LIKE 7, ISOFORM A"/>
    <property type="match status" value="1"/>
</dbReference>
<dbReference type="InterPro" id="IPR016181">
    <property type="entry name" value="Acyl_CoA_acyltransferase"/>
</dbReference>
<protein>
    <recommendedName>
        <fullName evidence="3">N-acetyltransferase domain-containing protein</fullName>
    </recommendedName>
</protein>
<dbReference type="GO" id="GO:0008080">
    <property type="term" value="F:N-acetyltransferase activity"/>
    <property type="evidence" value="ECO:0007669"/>
    <property type="project" value="TreeGrafter"/>
</dbReference>
<dbReference type="GeneID" id="105266192"/>
<dbReference type="RefSeq" id="XP_011302452.1">
    <property type="nucleotide sequence ID" value="XM_011304150.1"/>
</dbReference>
<dbReference type="AlphaFoldDB" id="A0A9R1T4B3"/>
<dbReference type="OrthoDB" id="8113373at2759"/>
<proteinExistence type="predicted"/>
<dbReference type="Proteomes" id="UP000694866">
    <property type="component" value="Unplaced"/>
</dbReference>
<evidence type="ECO:0000313" key="1">
    <source>
        <dbReference type="Proteomes" id="UP000694866"/>
    </source>
</evidence>
<organism evidence="1 2">
    <name type="scientific">Fopius arisanus</name>
    <dbReference type="NCBI Taxonomy" id="64838"/>
    <lineage>
        <taxon>Eukaryota</taxon>
        <taxon>Metazoa</taxon>
        <taxon>Ecdysozoa</taxon>
        <taxon>Arthropoda</taxon>
        <taxon>Hexapoda</taxon>
        <taxon>Insecta</taxon>
        <taxon>Pterygota</taxon>
        <taxon>Neoptera</taxon>
        <taxon>Endopterygota</taxon>
        <taxon>Hymenoptera</taxon>
        <taxon>Apocrita</taxon>
        <taxon>Ichneumonoidea</taxon>
        <taxon>Braconidae</taxon>
        <taxon>Opiinae</taxon>
        <taxon>Fopius</taxon>
    </lineage>
</organism>